<dbReference type="Gene3D" id="3.40.50.12780">
    <property type="entry name" value="N-terminal domain of ligase-like"/>
    <property type="match status" value="1"/>
</dbReference>
<keyword evidence="4" id="KW-1003">Cell membrane</keyword>
<gene>
    <name evidence="20" type="ORF">BCR43DRAFT_461929</name>
</gene>
<dbReference type="InParanoid" id="A0A1X2H430"/>
<evidence type="ECO:0000256" key="13">
    <source>
        <dbReference type="ARBA" id="ARBA00046271"/>
    </source>
</evidence>
<keyword evidence="11" id="KW-0472">Membrane</keyword>
<keyword evidence="10" id="KW-0445">Lipid transport</keyword>
<dbReference type="InterPro" id="IPR042099">
    <property type="entry name" value="ANL_N_sf"/>
</dbReference>
<dbReference type="InterPro" id="IPR020845">
    <property type="entry name" value="AMP-binding_CS"/>
</dbReference>
<dbReference type="FunFam" id="3.30.300.30:FF:000002">
    <property type="entry name" value="Long-chain fatty acid transport protein 1"/>
    <property type="match status" value="1"/>
</dbReference>
<dbReference type="STRING" id="13706.A0A1X2H430"/>
<evidence type="ECO:0000256" key="12">
    <source>
        <dbReference type="ARBA" id="ARBA00023140"/>
    </source>
</evidence>
<evidence type="ECO:0000259" key="19">
    <source>
        <dbReference type="Pfam" id="PF13193"/>
    </source>
</evidence>
<evidence type="ECO:0000256" key="1">
    <source>
        <dbReference type="ARBA" id="ARBA00004651"/>
    </source>
</evidence>
<accession>A0A1X2H430</accession>
<dbReference type="GO" id="GO:0004467">
    <property type="term" value="F:long-chain fatty acid-CoA ligase activity"/>
    <property type="evidence" value="ECO:0007669"/>
    <property type="project" value="TreeGrafter"/>
</dbReference>
<keyword evidence="5" id="KW-0436">Ligase</keyword>
<comment type="catalytic activity">
    <reaction evidence="14">
        <text>a very long-chain fatty acid + ATP + CoA = a very long-chain fatty acyl-CoA + AMP + diphosphate</text>
        <dbReference type="Rhea" id="RHEA:54536"/>
        <dbReference type="ChEBI" id="CHEBI:30616"/>
        <dbReference type="ChEBI" id="CHEBI:33019"/>
        <dbReference type="ChEBI" id="CHEBI:57287"/>
        <dbReference type="ChEBI" id="CHEBI:58950"/>
        <dbReference type="ChEBI" id="CHEBI:138261"/>
        <dbReference type="ChEBI" id="CHEBI:456215"/>
    </reaction>
</comment>
<proteinExistence type="inferred from homology"/>
<keyword evidence="21" id="KW-1185">Reference proteome</keyword>
<evidence type="ECO:0000256" key="16">
    <source>
        <dbReference type="ARBA" id="ARBA00068795"/>
    </source>
</evidence>
<protein>
    <recommendedName>
        <fullName evidence="16">Very long-chain fatty acid transport protein</fullName>
    </recommendedName>
    <alternativeName>
        <fullName evidence="17">Very-long-chain acyl-CoA synthetase</fullName>
    </alternativeName>
</protein>
<dbReference type="FunFam" id="3.40.50.12780:FF:000019">
    <property type="entry name" value="Long-chain fatty acid transporter"/>
    <property type="match status" value="1"/>
</dbReference>
<evidence type="ECO:0000256" key="4">
    <source>
        <dbReference type="ARBA" id="ARBA00022475"/>
    </source>
</evidence>
<keyword evidence="12" id="KW-0576">Peroxisome</keyword>
<evidence type="ECO:0000313" key="21">
    <source>
        <dbReference type="Proteomes" id="UP000242180"/>
    </source>
</evidence>
<evidence type="ECO:0000256" key="11">
    <source>
        <dbReference type="ARBA" id="ARBA00023136"/>
    </source>
</evidence>
<keyword evidence="3" id="KW-0813">Transport</keyword>
<dbReference type="AlphaFoldDB" id="A0A1X2H430"/>
<dbReference type="PROSITE" id="PS00455">
    <property type="entry name" value="AMP_BINDING"/>
    <property type="match status" value="1"/>
</dbReference>
<keyword evidence="7" id="KW-0547">Nucleotide-binding</keyword>
<evidence type="ECO:0000256" key="14">
    <source>
        <dbReference type="ARBA" id="ARBA00051585"/>
    </source>
</evidence>
<dbReference type="Pfam" id="PF13193">
    <property type="entry name" value="AMP-binding_C"/>
    <property type="match status" value="1"/>
</dbReference>
<dbReference type="GO" id="GO:0044539">
    <property type="term" value="P:long-chain fatty acid import into cell"/>
    <property type="evidence" value="ECO:0007669"/>
    <property type="project" value="TreeGrafter"/>
</dbReference>
<evidence type="ECO:0000256" key="7">
    <source>
        <dbReference type="ARBA" id="ARBA00022741"/>
    </source>
</evidence>
<dbReference type="PANTHER" id="PTHR43107">
    <property type="entry name" value="LONG-CHAIN FATTY ACID TRANSPORT PROTEIN"/>
    <property type="match status" value="1"/>
</dbReference>
<feature type="domain" description="AMP-dependent synthetase/ligase" evidence="18">
    <location>
        <begin position="61"/>
        <end position="453"/>
    </location>
</feature>
<dbReference type="InterPro" id="IPR000873">
    <property type="entry name" value="AMP-dep_synth/lig_dom"/>
</dbReference>
<sequence>MDPDSLLTVASAGLGGLLGSMYLDSRLLLSRDLRQLRAGAAAQIYHRLWTWQDKLHIYHRFKARAKADPHRTFLIFEGKEYSYRKLEKASNRLAHWLLKQNVKKKDIVCVMEQNHPTFFIVWLAVLKIGATPSLINTNLAENSLLHCIKVANSRLFLFDPVFEAQVATIAEDLQKEGIAMYAYGEATEEAEHTINLAPSLTPSVLSQYTDKDTSEDLLTGVSNSDPAMLIYTSGTTGLPKAALSQHARVNFGAMMFGGVSGMTPEDRVYCVLPLYHSSGIIVTSATVLQSGATLVLGRKFSARRFWDDCYKYKVTVFSYIGEFCRYLLSQPAHKHERDHNVRLVYGNGMRPDVWNRFRDRFGIPEICEFYAATEAPTSLFNHNTGNFGSGAVGHRGYLFRGLRREIKLVKIDPITEEPLRDAQGFCVPCQFGEQGELCVRIDNESALTFDGYYQNEKATQKKILRDVLEKGDAYFRSGDLLKLDSDGFFYFGDRVGDTFRWKSENVATTEVAQAVGVYPTIGEANVYGALVPNHDGRAGMAAVVVKEGETLDFKDLYAFLRRKLPRYAIPVFIRFVPAMELTGTFKQQKVEFRNQGIDLTKVPESDPIFWLQGDTYVPFKPEDYANLESGKVKL</sequence>
<dbReference type="GO" id="GO:0005811">
    <property type="term" value="C:lipid droplet"/>
    <property type="evidence" value="ECO:0007669"/>
    <property type="project" value="TreeGrafter"/>
</dbReference>
<comment type="function">
    <text evidence="15">Acyl-CoA synthetase required for both the import of long chain fatty acids (LCFAs) (C14-C18) and the activation very long chain fatty acids (VLCFAs) (C20-C26) by esterification of the fatty acids into metabolically active CoA-thioesters for subsequent degradation or incorporation into phospholipids. The transport and fatty acyl-CoA synthetase activities are genetically separable and are thus independent activities. Esterifies VLCFAs in the peroxisome matrix. The VLCFAs are actively transported into peroxisomes by a PXA1-PXA2 heterodimeric transporter in the peroxisomal membrane.</text>
</comment>
<keyword evidence="8" id="KW-0067">ATP-binding</keyword>
<dbReference type="Pfam" id="PF00501">
    <property type="entry name" value="AMP-binding"/>
    <property type="match status" value="1"/>
</dbReference>
<dbReference type="GO" id="GO:0009898">
    <property type="term" value="C:cytoplasmic side of plasma membrane"/>
    <property type="evidence" value="ECO:0007669"/>
    <property type="project" value="TreeGrafter"/>
</dbReference>
<evidence type="ECO:0000256" key="15">
    <source>
        <dbReference type="ARBA" id="ARBA00060276"/>
    </source>
</evidence>
<dbReference type="SUPFAM" id="SSF56801">
    <property type="entry name" value="Acetyl-CoA synthetase-like"/>
    <property type="match status" value="1"/>
</dbReference>
<reference evidence="20 21" key="1">
    <citation type="submission" date="2016-07" db="EMBL/GenBank/DDBJ databases">
        <title>Pervasive Adenine N6-methylation of Active Genes in Fungi.</title>
        <authorList>
            <consortium name="DOE Joint Genome Institute"/>
            <person name="Mondo S.J."/>
            <person name="Dannebaum R.O."/>
            <person name="Kuo R.C."/>
            <person name="Labutti K."/>
            <person name="Haridas S."/>
            <person name="Kuo A."/>
            <person name="Salamov A."/>
            <person name="Ahrendt S.R."/>
            <person name="Lipzen A."/>
            <person name="Sullivan W."/>
            <person name="Andreopoulos W.B."/>
            <person name="Clum A."/>
            <person name="Lindquist E."/>
            <person name="Daum C."/>
            <person name="Ramamoorthy G.K."/>
            <person name="Gryganskyi A."/>
            <person name="Culley D."/>
            <person name="Magnuson J.K."/>
            <person name="James T.Y."/>
            <person name="O'Malley M.A."/>
            <person name="Stajich J.E."/>
            <person name="Spatafora J.W."/>
            <person name="Visel A."/>
            <person name="Grigoriev I.V."/>
        </authorList>
    </citation>
    <scope>NUCLEOTIDE SEQUENCE [LARGE SCALE GENOMIC DNA]</scope>
    <source>
        <strain evidence="20 21">NRRL 2496</strain>
    </source>
</reference>
<organism evidence="20 21">
    <name type="scientific">Syncephalastrum racemosum</name>
    <name type="common">Filamentous fungus</name>
    <dbReference type="NCBI Taxonomy" id="13706"/>
    <lineage>
        <taxon>Eukaryota</taxon>
        <taxon>Fungi</taxon>
        <taxon>Fungi incertae sedis</taxon>
        <taxon>Mucoromycota</taxon>
        <taxon>Mucoromycotina</taxon>
        <taxon>Mucoromycetes</taxon>
        <taxon>Mucorales</taxon>
        <taxon>Syncephalastraceae</taxon>
        <taxon>Syncephalastrum</taxon>
    </lineage>
</organism>
<comment type="subcellular location">
    <subcellularLocation>
        <location evidence="1">Cell membrane</location>
        <topology evidence="1">Multi-pass membrane protein</topology>
    </subcellularLocation>
    <subcellularLocation>
        <location evidence="13">Peroxisome membrane</location>
    </subcellularLocation>
</comment>
<evidence type="ECO:0000313" key="20">
    <source>
        <dbReference type="EMBL" id="ORY93078.1"/>
    </source>
</evidence>
<dbReference type="OrthoDB" id="288590at2759"/>
<dbReference type="NCBIfam" id="NF006134">
    <property type="entry name" value="PRK08279.1"/>
    <property type="match status" value="1"/>
</dbReference>
<evidence type="ECO:0000256" key="9">
    <source>
        <dbReference type="ARBA" id="ARBA00022989"/>
    </source>
</evidence>
<evidence type="ECO:0000256" key="2">
    <source>
        <dbReference type="ARBA" id="ARBA00006432"/>
    </source>
</evidence>
<evidence type="ECO:0000256" key="6">
    <source>
        <dbReference type="ARBA" id="ARBA00022692"/>
    </source>
</evidence>
<evidence type="ECO:0000256" key="17">
    <source>
        <dbReference type="ARBA" id="ARBA00078285"/>
    </source>
</evidence>
<evidence type="ECO:0000256" key="10">
    <source>
        <dbReference type="ARBA" id="ARBA00023055"/>
    </source>
</evidence>
<dbReference type="GO" id="GO:0005778">
    <property type="term" value="C:peroxisomal membrane"/>
    <property type="evidence" value="ECO:0007669"/>
    <property type="project" value="UniProtKB-SubCell"/>
</dbReference>
<dbReference type="InterPro" id="IPR025110">
    <property type="entry name" value="AMP-bd_C"/>
</dbReference>
<feature type="domain" description="AMP-binding enzyme C-terminal" evidence="19">
    <location>
        <begin position="510"/>
        <end position="586"/>
    </location>
</feature>
<comment type="caution">
    <text evidence="20">The sequence shown here is derived from an EMBL/GenBank/DDBJ whole genome shotgun (WGS) entry which is preliminary data.</text>
</comment>
<dbReference type="InterPro" id="IPR045851">
    <property type="entry name" value="AMP-bd_C_sf"/>
</dbReference>
<dbReference type="Proteomes" id="UP000242180">
    <property type="component" value="Unassembled WGS sequence"/>
</dbReference>
<evidence type="ECO:0000259" key="18">
    <source>
        <dbReference type="Pfam" id="PF00501"/>
    </source>
</evidence>
<evidence type="ECO:0000256" key="5">
    <source>
        <dbReference type="ARBA" id="ARBA00022598"/>
    </source>
</evidence>
<evidence type="ECO:0000256" key="8">
    <source>
        <dbReference type="ARBA" id="ARBA00022840"/>
    </source>
</evidence>
<keyword evidence="9" id="KW-1133">Transmembrane helix</keyword>
<dbReference type="PANTHER" id="PTHR43107:SF15">
    <property type="entry name" value="FATTY ACID TRANSPORT PROTEIN 3, ISOFORM A"/>
    <property type="match status" value="1"/>
</dbReference>
<comment type="similarity">
    <text evidence="2">Belongs to the ATP-dependent AMP-binding enzyme family.</text>
</comment>
<name>A0A1X2H430_SYNRA</name>
<dbReference type="OMA" id="VWRQFLD"/>
<keyword evidence="6" id="KW-0812">Transmembrane</keyword>
<dbReference type="GO" id="GO:0005524">
    <property type="term" value="F:ATP binding"/>
    <property type="evidence" value="ECO:0007669"/>
    <property type="project" value="UniProtKB-KW"/>
</dbReference>
<dbReference type="EMBL" id="MCGN01000009">
    <property type="protein sequence ID" value="ORY93078.1"/>
    <property type="molecule type" value="Genomic_DNA"/>
</dbReference>
<evidence type="ECO:0000256" key="3">
    <source>
        <dbReference type="ARBA" id="ARBA00022448"/>
    </source>
</evidence>
<dbReference type="GO" id="GO:0005324">
    <property type="term" value="F:long-chain fatty acid transmembrane transporter activity"/>
    <property type="evidence" value="ECO:0007669"/>
    <property type="project" value="TreeGrafter"/>
</dbReference>
<dbReference type="Gene3D" id="3.30.300.30">
    <property type="match status" value="1"/>
</dbReference>